<keyword evidence="6 8" id="KW-0539">Nucleus</keyword>
<proteinExistence type="inferred from homology"/>
<sequence length="272" mass="28680">MAALQDELRGSLDECWTHVSALFGTLAQRTELSSGAEDGTTQDIAKHYAALEGIDKRLRSQLERAAEHAENQRRLDVLVARVQARDTSMRAGIAHLATLRDELYAMVAPAEDELARLDEAEKEPLRYQDILEYAQRLARYTSAPPGYRLGAPQETPAEYNSSAARAAGYYNPTIPGMLQELPFPSDMVMRQGILYEDAANAAGAAATEHTDAAAAAANAANADAAAADAAAAATAGDADNDVAAAAAAAPAHAAIDAFGADDDDDLDLDLNP</sequence>
<dbReference type="EMBL" id="CP119879">
    <property type="protein sequence ID" value="WFD35469.1"/>
    <property type="molecule type" value="Genomic_DNA"/>
</dbReference>
<protein>
    <recommendedName>
        <fullName evidence="3 8">Mediator of RNA polymerase II transcription subunit 4</fullName>
    </recommendedName>
    <alternativeName>
        <fullName evidence="7 8">Mediator complex subunit 4</fullName>
    </alternativeName>
</protein>
<keyword evidence="4 8" id="KW-0805">Transcription regulation</keyword>
<evidence type="ECO:0000256" key="4">
    <source>
        <dbReference type="ARBA" id="ARBA00023015"/>
    </source>
</evidence>
<keyword evidence="8" id="KW-0010">Activator</keyword>
<dbReference type="PANTHER" id="PTHR13208:SF2">
    <property type="entry name" value="MEDIATOR OF RNA POLYMERASE II TRANSCRIPTION SUBUNIT 4"/>
    <property type="match status" value="1"/>
</dbReference>
<dbReference type="GO" id="GO:0016592">
    <property type="term" value="C:mediator complex"/>
    <property type="evidence" value="ECO:0007669"/>
    <property type="project" value="InterPro"/>
</dbReference>
<dbReference type="AlphaFoldDB" id="A0AAF0EUP6"/>
<comment type="similarity">
    <text evidence="2 8">Belongs to the Mediator complex subunit 4 family.</text>
</comment>
<dbReference type="GO" id="GO:0003712">
    <property type="term" value="F:transcription coregulator activity"/>
    <property type="evidence" value="ECO:0007669"/>
    <property type="project" value="InterPro"/>
</dbReference>
<name>A0AAF0EUP6_9BASI</name>
<evidence type="ECO:0000256" key="1">
    <source>
        <dbReference type="ARBA" id="ARBA00004123"/>
    </source>
</evidence>
<comment type="function">
    <text evidence="8">Component of the Mediator complex, a coactivator involved in the regulated transcription of nearly all RNA polymerase II-dependent genes. Mediator functions as a bridge to convey information from gene-specific regulatory proteins to the basal RNA polymerase II transcription machinery. Mediator is recruited to promoters by direct interactions with regulatory proteins and serves as a scaffold for the assembly of a functional preinitiation complex with RNA polymerase II and the general transcription factors.</text>
</comment>
<evidence type="ECO:0000256" key="2">
    <source>
        <dbReference type="ARBA" id="ARBA00009626"/>
    </source>
</evidence>
<dbReference type="PANTHER" id="PTHR13208">
    <property type="entry name" value="MEDIATOR OF RNA POLYMERASE II TRANSCRIPTION SUBUNIT 4"/>
    <property type="match status" value="1"/>
</dbReference>
<evidence type="ECO:0000313" key="10">
    <source>
        <dbReference type="Proteomes" id="UP001219933"/>
    </source>
</evidence>
<comment type="subcellular location">
    <subcellularLocation>
        <location evidence="1 8">Nucleus</location>
    </subcellularLocation>
</comment>
<dbReference type="InterPro" id="IPR019258">
    <property type="entry name" value="Mediator_Med4"/>
</dbReference>
<organism evidence="9 10">
    <name type="scientific">Malassezia cuniculi</name>
    <dbReference type="NCBI Taxonomy" id="948313"/>
    <lineage>
        <taxon>Eukaryota</taxon>
        <taxon>Fungi</taxon>
        <taxon>Dikarya</taxon>
        <taxon>Basidiomycota</taxon>
        <taxon>Ustilaginomycotina</taxon>
        <taxon>Malasseziomycetes</taxon>
        <taxon>Malasseziales</taxon>
        <taxon>Malasseziaceae</taxon>
        <taxon>Malassezia</taxon>
    </lineage>
</organism>
<keyword evidence="5 8" id="KW-0804">Transcription</keyword>
<evidence type="ECO:0000313" key="9">
    <source>
        <dbReference type="EMBL" id="WFD35469.1"/>
    </source>
</evidence>
<evidence type="ECO:0000256" key="5">
    <source>
        <dbReference type="ARBA" id="ARBA00023163"/>
    </source>
</evidence>
<dbReference type="Proteomes" id="UP001219933">
    <property type="component" value="Chromosome 3"/>
</dbReference>
<evidence type="ECO:0000256" key="8">
    <source>
        <dbReference type="RuleBase" id="RU364141"/>
    </source>
</evidence>
<dbReference type="GO" id="GO:0070847">
    <property type="term" value="C:core mediator complex"/>
    <property type="evidence" value="ECO:0007669"/>
    <property type="project" value="TreeGrafter"/>
</dbReference>
<gene>
    <name evidence="8" type="primary">MED4</name>
    <name evidence="9" type="ORF">MCUN1_002325</name>
</gene>
<evidence type="ECO:0000256" key="7">
    <source>
        <dbReference type="ARBA" id="ARBA00031257"/>
    </source>
</evidence>
<evidence type="ECO:0000256" key="6">
    <source>
        <dbReference type="ARBA" id="ARBA00023242"/>
    </source>
</evidence>
<evidence type="ECO:0000256" key="3">
    <source>
        <dbReference type="ARBA" id="ARBA00020629"/>
    </source>
</evidence>
<comment type="subunit">
    <text evidence="8">Component of the Mediator complex.</text>
</comment>
<reference evidence="9" key="1">
    <citation type="submission" date="2023-03" db="EMBL/GenBank/DDBJ databases">
        <title>Mating type loci evolution in Malassezia.</title>
        <authorList>
            <person name="Coelho M.A."/>
        </authorList>
    </citation>
    <scope>NUCLEOTIDE SEQUENCE</scope>
    <source>
        <strain evidence="9">CBS 11721</strain>
    </source>
</reference>
<dbReference type="Pfam" id="PF10018">
    <property type="entry name" value="Med4"/>
    <property type="match status" value="1"/>
</dbReference>
<accession>A0AAF0EUP6</accession>
<keyword evidence="10" id="KW-1185">Reference proteome</keyword>
<dbReference type="GO" id="GO:0006357">
    <property type="term" value="P:regulation of transcription by RNA polymerase II"/>
    <property type="evidence" value="ECO:0007669"/>
    <property type="project" value="InterPro"/>
</dbReference>